<evidence type="ECO:0000256" key="1">
    <source>
        <dbReference type="SAM" id="MobiDB-lite"/>
    </source>
</evidence>
<dbReference type="RefSeq" id="WP_252081900.1">
    <property type="nucleotide sequence ID" value="NZ_CP092418.1"/>
</dbReference>
<organism evidence="2 3">
    <name type="scientific">Microbulbifer variabilis</name>
    <dbReference type="NCBI Taxonomy" id="266805"/>
    <lineage>
        <taxon>Bacteria</taxon>
        <taxon>Pseudomonadati</taxon>
        <taxon>Pseudomonadota</taxon>
        <taxon>Gammaproteobacteria</taxon>
        <taxon>Cellvibrionales</taxon>
        <taxon>Microbulbiferaceae</taxon>
        <taxon>Microbulbifer</taxon>
    </lineage>
</organism>
<dbReference type="EMBL" id="CP092418">
    <property type="protein sequence ID" value="USD19806.1"/>
    <property type="molecule type" value="Genomic_DNA"/>
</dbReference>
<feature type="compositionally biased region" description="Basic and acidic residues" evidence="1">
    <location>
        <begin position="31"/>
        <end position="49"/>
    </location>
</feature>
<evidence type="ECO:0000313" key="2">
    <source>
        <dbReference type="EMBL" id="USD19806.1"/>
    </source>
</evidence>
<evidence type="ECO:0000313" key="3">
    <source>
        <dbReference type="Proteomes" id="UP001055658"/>
    </source>
</evidence>
<keyword evidence="3" id="KW-1185">Reference proteome</keyword>
<dbReference type="Proteomes" id="UP001055658">
    <property type="component" value="Chromosome"/>
</dbReference>
<sequence length="116" mass="12995">MIGHSDGGPVYKLDDPNYQRLADVLERAYDQAARGKGEERHANGQRFEDQPMQTISGLLKTDGGMAFQAIKKIQEARRLPTRERRVAELLGAINYIAGMVIYEERATKNEAAEFIG</sequence>
<reference evidence="2" key="1">
    <citation type="submission" date="2022-02" db="EMBL/GenBank/DDBJ databases">
        <title>Coral-associated bacteria.</title>
        <authorList>
            <person name="Tang K."/>
            <person name="Wang X."/>
        </authorList>
    </citation>
    <scope>NUCLEOTIDE SEQUENCE</scope>
    <source>
        <strain evidence="2">SCSIO 43006</strain>
    </source>
</reference>
<feature type="region of interest" description="Disordered" evidence="1">
    <location>
        <begin position="31"/>
        <end position="50"/>
    </location>
</feature>
<protein>
    <submittedName>
        <fullName evidence="2">Uncharacterized protein</fullName>
    </submittedName>
</protein>
<gene>
    <name evidence="2" type="ORF">MJO52_12010</name>
</gene>
<name>A0ABY4V8S6_9GAMM</name>
<accession>A0ABY4V8S6</accession>
<proteinExistence type="predicted"/>